<sequence>MGWLDEPALCWAAGFGNKAIVDRFADECDIDSPFLRAAMGDLSYLEAWAAARNDPATATDESGFNLLFYCAKSRQGIDDEASRTSLEAVAQWLLDHGVDPGHTLERELPISAPFLCASSGINLGVMTALLTASAVTNQDFQLVIQHTLEPHQRSGEPAYAIADAVLAHGLDINAINPKQRRTRLHGSANRGTLKAVQWLLDNGADPYALDESGPTW</sequence>
<reference evidence="4 5" key="1">
    <citation type="submission" date="2017-08" db="EMBL/GenBank/DDBJ databases">
        <title>Fine stratification of microbial communities through a metagenomic profile of the photic zone.</title>
        <authorList>
            <person name="Haro-Moreno J.M."/>
            <person name="Lopez-Perez M."/>
            <person name="De La Torre J."/>
            <person name="Picazo A."/>
            <person name="Camacho A."/>
            <person name="Rodriguez-Valera F."/>
        </authorList>
    </citation>
    <scope>NUCLEOTIDE SEQUENCE [LARGE SCALE GENOMIC DNA]</scope>
    <source>
        <strain evidence="4">MED-G24</strain>
    </source>
</reference>
<dbReference type="InterPro" id="IPR050745">
    <property type="entry name" value="Multifunctional_regulatory"/>
</dbReference>
<dbReference type="PANTHER" id="PTHR24189:SF50">
    <property type="entry name" value="ANKYRIN REPEAT AND SOCS BOX PROTEIN 2"/>
    <property type="match status" value="1"/>
</dbReference>
<keyword evidence="1" id="KW-0677">Repeat</keyword>
<dbReference type="PROSITE" id="PS50088">
    <property type="entry name" value="ANK_REPEAT"/>
    <property type="match status" value="1"/>
</dbReference>
<gene>
    <name evidence="4" type="ORF">CNE99_08795</name>
</gene>
<dbReference type="SUPFAM" id="SSF48403">
    <property type="entry name" value="Ankyrin repeat"/>
    <property type="match status" value="1"/>
</dbReference>
<evidence type="ECO:0000256" key="1">
    <source>
        <dbReference type="ARBA" id="ARBA00022737"/>
    </source>
</evidence>
<evidence type="ECO:0000313" key="4">
    <source>
        <dbReference type="EMBL" id="PDH36972.1"/>
    </source>
</evidence>
<dbReference type="EMBL" id="NTKD01000055">
    <property type="protein sequence ID" value="PDH36972.1"/>
    <property type="molecule type" value="Genomic_DNA"/>
</dbReference>
<dbReference type="InterPro" id="IPR036770">
    <property type="entry name" value="Ankyrin_rpt-contain_sf"/>
</dbReference>
<dbReference type="PROSITE" id="PS50297">
    <property type="entry name" value="ANK_REP_REGION"/>
    <property type="match status" value="1"/>
</dbReference>
<evidence type="ECO:0000256" key="3">
    <source>
        <dbReference type="PROSITE-ProRule" id="PRU00023"/>
    </source>
</evidence>
<dbReference type="Gene3D" id="1.25.40.20">
    <property type="entry name" value="Ankyrin repeat-containing domain"/>
    <property type="match status" value="2"/>
</dbReference>
<name>A0A2A5WKL3_9GAMM</name>
<protein>
    <submittedName>
        <fullName evidence="4">Uncharacterized protein</fullName>
    </submittedName>
</protein>
<dbReference type="InterPro" id="IPR002110">
    <property type="entry name" value="Ankyrin_rpt"/>
</dbReference>
<accession>A0A2A5WKL3</accession>
<organism evidence="4 5">
    <name type="scientific">OM182 bacterium MED-G24</name>
    <dbReference type="NCBI Taxonomy" id="1986255"/>
    <lineage>
        <taxon>Bacteria</taxon>
        <taxon>Pseudomonadati</taxon>
        <taxon>Pseudomonadota</taxon>
        <taxon>Gammaproteobacteria</taxon>
        <taxon>OMG group</taxon>
        <taxon>OM182 clade</taxon>
    </lineage>
</organism>
<dbReference type="AlphaFoldDB" id="A0A2A5WKL3"/>
<dbReference type="SMART" id="SM00248">
    <property type="entry name" value="ANK"/>
    <property type="match status" value="3"/>
</dbReference>
<dbReference type="PANTHER" id="PTHR24189">
    <property type="entry name" value="MYOTROPHIN"/>
    <property type="match status" value="1"/>
</dbReference>
<evidence type="ECO:0000256" key="2">
    <source>
        <dbReference type="ARBA" id="ARBA00023043"/>
    </source>
</evidence>
<feature type="repeat" description="ANK" evidence="3">
    <location>
        <begin position="179"/>
        <end position="211"/>
    </location>
</feature>
<keyword evidence="2 3" id="KW-0040">ANK repeat</keyword>
<dbReference type="Proteomes" id="UP000219327">
    <property type="component" value="Unassembled WGS sequence"/>
</dbReference>
<proteinExistence type="predicted"/>
<comment type="caution">
    <text evidence="4">The sequence shown here is derived from an EMBL/GenBank/DDBJ whole genome shotgun (WGS) entry which is preliminary data.</text>
</comment>
<evidence type="ECO:0000313" key="5">
    <source>
        <dbReference type="Proteomes" id="UP000219327"/>
    </source>
</evidence>